<protein>
    <submittedName>
        <fullName evidence="2">RNA-directed DNA polymerase, eukaryota, Reverse transcriptase zinc-binding domain protein</fullName>
    </submittedName>
</protein>
<dbReference type="Pfam" id="PF13966">
    <property type="entry name" value="zf-RVT"/>
    <property type="match status" value="1"/>
</dbReference>
<accession>A0A2U1KL34</accession>
<dbReference type="OrthoDB" id="1422264at2759"/>
<dbReference type="PANTHER" id="PTHR36617:SF16">
    <property type="entry name" value="OS04G0516500 PROTEIN"/>
    <property type="match status" value="1"/>
</dbReference>
<proteinExistence type="predicted"/>
<feature type="domain" description="Reverse transcriptase zinc-binding" evidence="1">
    <location>
        <begin position="119"/>
        <end position="183"/>
    </location>
</feature>
<dbReference type="GO" id="GO:0003964">
    <property type="term" value="F:RNA-directed DNA polymerase activity"/>
    <property type="evidence" value="ECO:0007669"/>
    <property type="project" value="UniProtKB-KW"/>
</dbReference>
<comment type="caution">
    <text evidence="2">The sequence shown here is derived from an EMBL/GenBank/DDBJ whole genome shotgun (WGS) entry which is preliminary data.</text>
</comment>
<keyword evidence="2" id="KW-0808">Transferase</keyword>
<organism evidence="2 3">
    <name type="scientific">Artemisia annua</name>
    <name type="common">Sweet wormwood</name>
    <dbReference type="NCBI Taxonomy" id="35608"/>
    <lineage>
        <taxon>Eukaryota</taxon>
        <taxon>Viridiplantae</taxon>
        <taxon>Streptophyta</taxon>
        <taxon>Embryophyta</taxon>
        <taxon>Tracheophyta</taxon>
        <taxon>Spermatophyta</taxon>
        <taxon>Magnoliopsida</taxon>
        <taxon>eudicotyledons</taxon>
        <taxon>Gunneridae</taxon>
        <taxon>Pentapetalae</taxon>
        <taxon>asterids</taxon>
        <taxon>campanulids</taxon>
        <taxon>Asterales</taxon>
        <taxon>Asteraceae</taxon>
        <taxon>Asteroideae</taxon>
        <taxon>Anthemideae</taxon>
        <taxon>Artemisiinae</taxon>
        <taxon>Artemisia</taxon>
    </lineage>
</organism>
<keyword evidence="2" id="KW-0695">RNA-directed DNA polymerase</keyword>
<dbReference type="InterPro" id="IPR026960">
    <property type="entry name" value="RVT-Znf"/>
</dbReference>
<dbReference type="AlphaFoldDB" id="A0A2U1KL34"/>
<keyword evidence="3" id="KW-1185">Reference proteome</keyword>
<dbReference type="EMBL" id="PKPP01016864">
    <property type="protein sequence ID" value="PWA37373.1"/>
    <property type="molecule type" value="Genomic_DNA"/>
</dbReference>
<dbReference type="Proteomes" id="UP000245207">
    <property type="component" value="Unassembled WGS sequence"/>
</dbReference>
<keyword evidence="2" id="KW-0548">Nucleotidyltransferase</keyword>
<evidence type="ECO:0000313" key="2">
    <source>
        <dbReference type="EMBL" id="PWA37373.1"/>
    </source>
</evidence>
<evidence type="ECO:0000313" key="3">
    <source>
        <dbReference type="Proteomes" id="UP000245207"/>
    </source>
</evidence>
<reference evidence="2 3" key="1">
    <citation type="journal article" date="2018" name="Mol. Plant">
        <title>The genome of Artemisia annua provides insight into the evolution of Asteraceae family and artemisinin biosynthesis.</title>
        <authorList>
            <person name="Shen Q."/>
            <person name="Zhang L."/>
            <person name="Liao Z."/>
            <person name="Wang S."/>
            <person name="Yan T."/>
            <person name="Shi P."/>
            <person name="Liu M."/>
            <person name="Fu X."/>
            <person name="Pan Q."/>
            <person name="Wang Y."/>
            <person name="Lv Z."/>
            <person name="Lu X."/>
            <person name="Zhang F."/>
            <person name="Jiang W."/>
            <person name="Ma Y."/>
            <person name="Chen M."/>
            <person name="Hao X."/>
            <person name="Li L."/>
            <person name="Tang Y."/>
            <person name="Lv G."/>
            <person name="Zhou Y."/>
            <person name="Sun X."/>
            <person name="Brodelius P.E."/>
            <person name="Rose J.K.C."/>
            <person name="Tang K."/>
        </authorList>
    </citation>
    <scope>NUCLEOTIDE SEQUENCE [LARGE SCALE GENOMIC DNA]</scope>
    <source>
        <strain evidence="3">cv. Huhao1</strain>
        <tissue evidence="2">Leaf</tissue>
    </source>
</reference>
<gene>
    <name evidence="2" type="ORF">CTI12_AA591150</name>
</gene>
<dbReference type="PANTHER" id="PTHR36617">
    <property type="entry name" value="PROTEIN, PUTATIVE-RELATED"/>
    <property type="match status" value="1"/>
</dbReference>
<dbReference type="STRING" id="35608.A0A2U1KL34"/>
<evidence type="ECO:0000259" key="1">
    <source>
        <dbReference type="Pfam" id="PF13966"/>
    </source>
</evidence>
<sequence>MKRNIGNGENTFFWLDQWVGSLPLMVAYPRLYALEVNKLCSIADRRVGDNWVWNWSNNIRPESRIGSQLQNMESLIHHLHLVNSEDKWSWDLGPDGVFSEAGTRRALDDHFLDDGDRPTRWSRLVPIKVNILTWRACVDRLPTRVNLVSKGIDLPSSLCPMCNNQVEVVSHIFIHCDVARYVWENTFRWIDMAPPMYSSINELLE</sequence>
<name>A0A2U1KL34_ARTAN</name>